<feature type="compositionally biased region" description="Polar residues" evidence="1">
    <location>
        <begin position="45"/>
        <end position="58"/>
    </location>
</feature>
<feature type="region of interest" description="Disordered" evidence="1">
    <location>
        <begin position="34"/>
        <end position="58"/>
    </location>
</feature>
<keyword evidence="3" id="KW-1185">Reference proteome</keyword>
<dbReference type="EMBL" id="LXQA011010893">
    <property type="protein sequence ID" value="MCI81102.1"/>
    <property type="molecule type" value="Genomic_DNA"/>
</dbReference>
<proteinExistence type="predicted"/>
<dbReference type="Proteomes" id="UP000265520">
    <property type="component" value="Unassembled WGS sequence"/>
</dbReference>
<evidence type="ECO:0000313" key="3">
    <source>
        <dbReference type="Proteomes" id="UP000265520"/>
    </source>
</evidence>
<organism evidence="2 3">
    <name type="scientific">Trifolium medium</name>
    <dbReference type="NCBI Taxonomy" id="97028"/>
    <lineage>
        <taxon>Eukaryota</taxon>
        <taxon>Viridiplantae</taxon>
        <taxon>Streptophyta</taxon>
        <taxon>Embryophyta</taxon>
        <taxon>Tracheophyta</taxon>
        <taxon>Spermatophyta</taxon>
        <taxon>Magnoliopsida</taxon>
        <taxon>eudicotyledons</taxon>
        <taxon>Gunneridae</taxon>
        <taxon>Pentapetalae</taxon>
        <taxon>rosids</taxon>
        <taxon>fabids</taxon>
        <taxon>Fabales</taxon>
        <taxon>Fabaceae</taxon>
        <taxon>Papilionoideae</taxon>
        <taxon>50 kb inversion clade</taxon>
        <taxon>NPAAA clade</taxon>
        <taxon>Hologalegina</taxon>
        <taxon>IRL clade</taxon>
        <taxon>Trifolieae</taxon>
        <taxon>Trifolium</taxon>
    </lineage>
</organism>
<sequence>MNVVMVTPLRTPPVHVPYFQYPYVTSVAQGQYPQQAYPMPPPQRLQYQPTRPNYWGQT</sequence>
<dbReference type="AlphaFoldDB" id="A0A392V112"/>
<protein>
    <submittedName>
        <fullName evidence="2">Uncharacterized protein</fullName>
    </submittedName>
</protein>
<reference evidence="2 3" key="1">
    <citation type="journal article" date="2018" name="Front. Plant Sci.">
        <title>Red Clover (Trifolium pratense) and Zigzag Clover (T. medium) - A Picture of Genomic Similarities and Differences.</title>
        <authorList>
            <person name="Dluhosova J."/>
            <person name="Istvanek J."/>
            <person name="Nedelnik J."/>
            <person name="Repkova J."/>
        </authorList>
    </citation>
    <scope>NUCLEOTIDE SEQUENCE [LARGE SCALE GENOMIC DNA]</scope>
    <source>
        <strain evidence="3">cv. 10/8</strain>
        <tissue evidence="2">Leaf</tissue>
    </source>
</reference>
<accession>A0A392V112</accession>
<name>A0A392V112_9FABA</name>
<feature type="non-terminal residue" evidence="2">
    <location>
        <position position="58"/>
    </location>
</feature>
<evidence type="ECO:0000313" key="2">
    <source>
        <dbReference type="EMBL" id="MCI81102.1"/>
    </source>
</evidence>
<comment type="caution">
    <text evidence="2">The sequence shown here is derived from an EMBL/GenBank/DDBJ whole genome shotgun (WGS) entry which is preliminary data.</text>
</comment>
<evidence type="ECO:0000256" key="1">
    <source>
        <dbReference type="SAM" id="MobiDB-lite"/>
    </source>
</evidence>